<dbReference type="Pfam" id="PF13827">
    <property type="entry name" value="DUF4189"/>
    <property type="match status" value="1"/>
</dbReference>
<feature type="domain" description="DUF4189" evidence="1">
    <location>
        <begin position="44"/>
        <end position="145"/>
    </location>
</feature>
<comment type="caution">
    <text evidence="2">The sequence shown here is derived from an EMBL/GenBank/DDBJ whole genome shotgun (WGS) entry which is preliminary data.</text>
</comment>
<proteinExistence type="predicted"/>
<evidence type="ECO:0000313" key="3">
    <source>
        <dbReference type="Proteomes" id="UP001430396"/>
    </source>
</evidence>
<dbReference type="EMBL" id="JAFFQI010000135">
    <property type="protein sequence ID" value="MCD0264985.1"/>
    <property type="molecule type" value="Genomic_DNA"/>
</dbReference>
<organism evidence="2 3">
    <name type="scientific">Xanthomonas melonis</name>
    <dbReference type="NCBI Taxonomy" id="56456"/>
    <lineage>
        <taxon>Bacteria</taxon>
        <taxon>Pseudomonadati</taxon>
        <taxon>Pseudomonadota</taxon>
        <taxon>Gammaproteobacteria</taxon>
        <taxon>Lysobacterales</taxon>
        <taxon>Lysobacteraceae</taxon>
        <taxon>Xanthomonas</taxon>
    </lineage>
</organism>
<dbReference type="Proteomes" id="UP001430396">
    <property type="component" value="Unassembled WGS sequence"/>
</dbReference>
<reference evidence="2" key="1">
    <citation type="submission" date="2021-02" db="EMBL/GenBank/DDBJ databases">
        <title>Copper resistance gene diversity in local Xanthomonas species at agrochemical polluted sites in Trinidad, Trinidad and Tobago.</title>
        <authorList>
            <person name="Ramnarine S.D.B.J."/>
            <person name="Ramsubhag A."/>
            <person name="Jayaraman J."/>
        </authorList>
    </citation>
    <scope>NUCLEOTIDE SEQUENCE</scope>
    <source>
        <strain evidence="2">CaNP6A</strain>
    </source>
</reference>
<keyword evidence="3" id="KW-1185">Reference proteome</keyword>
<evidence type="ECO:0000259" key="1">
    <source>
        <dbReference type="Pfam" id="PF13827"/>
    </source>
</evidence>
<protein>
    <submittedName>
        <fullName evidence="2">DUF4189 domain-containing protein</fullName>
    </submittedName>
</protein>
<gene>
    <name evidence="2" type="ORF">JWH11_00685</name>
</gene>
<accession>A0ABS8NRS1</accession>
<name>A0ABS8NRS1_9XANT</name>
<evidence type="ECO:0000313" key="2">
    <source>
        <dbReference type="EMBL" id="MCD0264985.1"/>
    </source>
</evidence>
<dbReference type="InterPro" id="IPR025240">
    <property type="entry name" value="DUF4189"/>
</dbReference>
<sequence>MAEQGCPPGQYPIGGQGVAACAPIPQGNSGSQEPRPLGKWIKTWGAVARDRENGFLGAAVGKISKREARNEARARCLEVGGTQCKDWLDYENQCIAIAAPQKDGGNAPGKLYFAQGPSTDKNQRDSVDGCSSVNGMQCAILYSACSEPILKKY</sequence>